<dbReference type="OrthoDB" id="9790349at2"/>
<dbReference type="Proteomes" id="UP000292939">
    <property type="component" value="Chromosome"/>
</dbReference>
<accession>A0A4P6UGL5</accession>
<dbReference type="InterPro" id="IPR003616">
    <property type="entry name" value="Post-SET_dom"/>
</dbReference>
<name>A0A4P6UGL5_9BURK</name>
<evidence type="ECO:0000256" key="1">
    <source>
        <dbReference type="ARBA" id="ARBA00004286"/>
    </source>
</evidence>
<proteinExistence type="predicted"/>
<evidence type="ECO:0000313" key="8">
    <source>
        <dbReference type="EMBL" id="QBK04003.1"/>
    </source>
</evidence>
<dbReference type="KEGG" id="hgr:DW355_03715"/>
<keyword evidence="2" id="KW-0158">Chromosome</keyword>
<dbReference type="SUPFAM" id="SSF82199">
    <property type="entry name" value="SET domain"/>
    <property type="match status" value="1"/>
</dbReference>
<dbReference type="InterPro" id="IPR046341">
    <property type="entry name" value="SET_dom_sf"/>
</dbReference>
<dbReference type="PROSITE" id="PS50280">
    <property type="entry name" value="SET"/>
    <property type="match status" value="1"/>
</dbReference>
<dbReference type="InterPro" id="IPR050777">
    <property type="entry name" value="SET2_Histone-Lys_MeTrsfase"/>
</dbReference>
<dbReference type="GO" id="GO:0008168">
    <property type="term" value="F:methyltransferase activity"/>
    <property type="evidence" value="ECO:0007669"/>
    <property type="project" value="UniProtKB-KW"/>
</dbReference>
<keyword evidence="3" id="KW-0489">Methyltransferase</keyword>
<evidence type="ECO:0000256" key="2">
    <source>
        <dbReference type="ARBA" id="ARBA00022454"/>
    </source>
</evidence>
<gene>
    <name evidence="8" type="ORF">DW355_03715</name>
</gene>
<feature type="domain" description="SET" evidence="6">
    <location>
        <begin position="13"/>
        <end position="126"/>
    </location>
</feature>
<dbReference type="AlphaFoldDB" id="A0A4P6UGL5"/>
<feature type="domain" description="Post-SET" evidence="7">
    <location>
        <begin position="139"/>
        <end position="155"/>
    </location>
</feature>
<evidence type="ECO:0000256" key="5">
    <source>
        <dbReference type="ARBA" id="ARBA00022691"/>
    </source>
</evidence>
<dbReference type="SMART" id="SM00317">
    <property type="entry name" value="SET"/>
    <property type="match status" value="1"/>
</dbReference>
<keyword evidence="4" id="KW-0808">Transferase</keyword>
<protein>
    <submittedName>
        <fullName evidence="8">SET domain-containing protein</fullName>
    </submittedName>
</protein>
<evidence type="ECO:0000256" key="4">
    <source>
        <dbReference type="ARBA" id="ARBA00022679"/>
    </source>
</evidence>
<keyword evidence="5" id="KW-0949">S-adenosyl-L-methionine</keyword>
<dbReference type="InterPro" id="IPR001214">
    <property type="entry name" value="SET_dom"/>
</dbReference>
<dbReference type="PROSITE" id="PS50868">
    <property type="entry name" value="POST_SET"/>
    <property type="match status" value="1"/>
</dbReference>
<dbReference type="GO" id="GO:0032259">
    <property type="term" value="P:methylation"/>
    <property type="evidence" value="ECO:0007669"/>
    <property type="project" value="UniProtKB-KW"/>
</dbReference>
<dbReference type="GO" id="GO:0005694">
    <property type="term" value="C:chromosome"/>
    <property type="evidence" value="ECO:0007669"/>
    <property type="project" value="UniProtKB-SubCell"/>
</dbReference>
<evidence type="ECO:0000313" key="9">
    <source>
        <dbReference type="Proteomes" id="UP000292939"/>
    </source>
</evidence>
<dbReference type="Gene3D" id="2.170.270.10">
    <property type="entry name" value="SET domain"/>
    <property type="match status" value="1"/>
</dbReference>
<reference evidence="8 9" key="1">
    <citation type="submission" date="2018-07" db="EMBL/GenBank/DDBJ databases">
        <title>Exploring interactions and the metabolic potential of the ultra-small soil bacteria Hylemonella gracilis.</title>
        <authorList>
            <person name="Tyc O."/>
            <person name="Kulkarni P."/>
            <person name="Gawehns F."/>
            <person name="Hundscheid M."/>
            <person name="Zweers H."/>
            <person name="Garbeva P."/>
        </authorList>
    </citation>
    <scope>NUCLEOTIDE SEQUENCE [LARGE SCALE GENOMIC DNA]</scope>
    <source>
        <strain evidence="8 9">NS1</strain>
    </source>
</reference>
<evidence type="ECO:0000259" key="7">
    <source>
        <dbReference type="PROSITE" id="PS50868"/>
    </source>
</evidence>
<dbReference type="PANTHER" id="PTHR22884">
    <property type="entry name" value="SET DOMAIN PROTEINS"/>
    <property type="match status" value="1"/>
</dbReference>
<dbReference type="Pfam" id="PF00856">
    <property type="entry name" value="SET"/>
    <property type="match status" value="1"/>
</dbReference>
<evidence type="ECO:0000259" key="6">
    <source>
        <dbReference type="PROSITE" id="PS50280"/>
    </source>
</evidence>
<comment type="subcellular location">
    <subcellularLocation>
        <location evidence="1">Chromosome</location>
    </subcellularLocation>
</comment>
<organism evidence="8 9">
    <name type="scientific">Hylemonella gracilis</name>
    <dbReference type="NCBI Taxonomy" id="80880"/>
    <lineage>
        <taxon>Bacteria</taxon>
        <taxon>Pseudomonadati</taxon>
        <taxon>Pseudomonadota</taxon>
        <taxon>Betaproteobacteria</taxon>
        <taxon>Burkholderiales</taxon>
        <taxon>Comamonadaceae</taxon>
        <taxon>Hylemonella</taxon>
    </lineage>
</organism>
<evidence type="ECO:0000256" key="3">
    <source>
        <dbReference type="ARBA" id="ARBA00022603"/>
    </source>
</evidence>
<dbReference type="EMBL" id="CP031395">
    <property type="protein sequence ID" value="QBK04003.1"/>
    <property type="molecule type" value="Genomic_DNA"/>
</dbReference>
<sequence length="158" mass="17866">MSKPSASSSSAGRRIQVRRSGVHGKGVFALQDIARGEMIIEYVGEIINWKEALRRHPHDPKDPNHTFYFHVDEDHVIDAKVGGNASRWINHSCNPNCEADETDEGRVFIKALRKIKAGEELNYDYGLIIDEPYTKKLKAEYPCWCGNKNCRGTLLAPK</sequence>